<accession>A0A645FHD4</accession>
<evidence type="ECO:0000259" key="2">
    <source>
        <dbReference type="Pfam" id="PF13490"/>
    </source>
</evidence>
<feature type="transmembrane region" description="Helical" evidence="1">
    <location>
        <begin position="90"/>
        <end position="108"/>
    </location>
</feature>
<dbReference type="EMBL" id="VSSQ01060360">
    <property type="protein sequence ID" value="MPN13808.1"/>
    <property type="molecule type" value="Genomic_DNA"/>
</dbReference>
<proteinExistence type="predicted"/>
<keyword evidence="1" id="KW-1133">Transmembrane helix</keyword>
<dbReference type="InterPro" id="IPR027383">
    <property type="entry name" value="Znf_put"/>
</dbReference>
<dbReference type="Pfam" id="PF13490">
    <property type="entry name" value="zf-HC2"/>
    <property type="match status" value="1"/>
</dbReference>
<feature type="transmembrane region" description="Helical" evidence="1">
    <location>
        <begin position="117"/>
        <end position="137"/>
    </location>
</feature>
<name>A0A645FHD4_9ZZZZ</name>
<evidence type="ECO:0000256" key="1">
    <source>
        <dbReference type="SAM" id="Phobius"/>
    </source>
</evidence>
<organism evidence="3">
    <name type="scientific">bioreactor metagenome</name>
    <dbReference type="NCBI Taxonomy" id="1076179"/>
    <lineage>
        <taxon>unclassified sequences</taxon>
        <taxon>metagenomes</taxon>
        <taxon>ecological metagenomes</taxon>
    </lineage>
</organism>
<keyword evidence="1" id="KW-0472">Membrane</keyword>
<feature type="transmembrane region" description="Helical" evidence="1">
    <location>
        <begin position="149"/>
        <end position="172"/>
    </location>
</feature>
<feature type="domain" description="Putative zinc-finger" evidence="2">
    <location>
        <begin position="8"/>
        <end position="42"/>
    </location>
</feature>
<evidence type="ECO:0000313" key="3">
    <source>
        <dbReference type="EMBL" id="MPN13808.1"/>
    </source>
</evidence>
<reference evidence="3" key="1">
    <citation type="submission" date="2019-08" db="EMBL/GenBank/DDBJ databases">
        <authorList>
            <person name="Kucharzyk K."/>
            <person name="Murdoch R.W."/>
            <person name="Higgins S."/>
            <person name="Loffler F."/>
        </authorList>
    </citation>
    <scope>NUCLEOTIDE SEQUENCE</scope>
</reference>
<feature type="transmembrane region" description="Helical" evidence="1">
    <location>
        <begin position="66"/>
        <end position="84"/>
    </location>
</feature>
<sequence>MKLPEISCEVCMDLIPLVQDGVASEDSTALVEQHIATCAACRAAMGQPVKPDEEGSRILVRIKRKFSWWLLLLILVGVIAGMSLQFNEMFAYNLIIMPFLGAAVYLWGQQKWYTMPLLLFVGGFLWQLFSLNFTGFADSFAESAALAGFIGFSYGALALLGTAVAALLRYAFAKEKQDEKEK</sequence>
<protein>
    <recommendedName>
        <fullName evidence="2">Putative zinc-finger domain-containing protein</fullName>
    </recommendedName>
</protein>
<comment type="caution">
    <text evidence="3">The sequence shown here is derived from an EMBL/GenBank/DDBJ whole genome shotgun (WGS) entry which is preliminary data.</text>
</comment>
<dbReference type="AlphaFoldDB" id="A0A645FHD4"/>
<gene>
    <name evidence="3" type="ORF">SDC9_161134</name>
</gene>
<keyword evidence="1" id="KW-0812">Transmembrane</keyword>